<dbReference type="GO" id="GO:0008641">
    <property type="term" value="F:ubiquitin-like modifier activating enzyme activity"/>
    <property type="evidence" value="ECO:0007669"/>
    <property type="project" value="InterPro"/>
</dbReference>
<name>A0A0J8V822_9GAMM</name>
<evidence type="ECO:0000259" key="2">
    <source>
        <dbReference type="Pfam" id="PF00899"/>
    </source>
</evidence>
<keyword evidence="4" id="KW-1185">Reference proteome</keyword>
<dbReference type="OrthoDB" id="9804286at2"/>
<dbReference type="Gene3D" id="3.40.50.720">
    <property type="entry name" value="NAD(P)-binding Rossmann-like Domain"/>
    <property type="match status" value="1"/>
</dbReference>
<dbReference type="InterPro" id="IPR000594">
    <property type="entry name" value="ThiF_NAD_FAD-bd"/>
</dbReference>
<evidence type="ECO:0000313" key="4">
    <source>
        <dbReference type="Proteomes" id="UP000240481"/>
    </source>
</evidence>
<dbReference type="FunFam" id="3.40.50.720:FF:000080">
    <property type="entry name" value="Thiazole biosynthesis adenylyltransferase ThiF"/>
    <property type="match status" value="1"/>
</dbReference>
<evidence type="ECO:0000313" key="3">
    <source>
        <dbReference type="EMBL" id="PSW20370.1"/>
    </source>
</evidence>
<dbReference type="GO" id="GO:0005829">
    <property type="term" value="C:cytosol"/>
    <property type="evidence" value="ECO:0007669"/>
    <property type="project" value="TreeGrafter"/>
</dbReference>
<accession>A0A0J8V822</accession>
<dbReference type="GO" id="GO:0008146">
    <property type="term" value="F:sulfotransferase activity"/>
    <property type="evidence" value="ECO:0007669"/>
    <property type="project" value="TreeGrafter"/>
</dbReference>
<dbReference type="STRING" id="680026.AB733_17695"/>
<protein>
    <submittedName>
        <fullName evidence="3">HesA/MoeB/ThiF family protein</fullName>
    </submittedName>
</protein>
<comment type="similarity">
    <text evidence="1">Belongs to the HesA/MoeB/ThiF family.</text>
</comment>
<dbReference type="PANTHER" id="PTHR10953">
    <property type="entry name" value="UBIQUITIN-ACTIVATING ENZYME E1"/>
    <property type="match status" value="1"/>
</dbReference>
<feature type="domain" description="THIF-type NAD/FAD binding fold" evidence="2">
    <location>
        <begin position="10"/>
        <end position="247"/>
    </location>
</feature>
<dbReference type="InterPro" id="IPR045886">
    <property type="entry name" value="ThiF/MoeB/HesA"/>
</dbReference>
<proteinExistence type="inferred from homology"/>
<comment type="caution">
    <text evidence="3">The sequence shown here is derived from an EMBL/GenBank/DDBJ whole genome shotgun (WGS) entry which is preliminary data.</text>
</comment>
<gene>
    <name evidence="3" type="ORF">C9I94_22215</name>
</gene>
<dbReference type="Proteomes" id="UP000240481">
    <property type="component" value="Unassembled WGS sequence"/>
</dbReference>
<reference evidence="3 4" key="1">
    <citation type="submission" date="2018-01" db="EMBL/GenBank/DDBJ databases">
        <title>Whole genome sequencing of Histamine producing bacteria.</title>
        <authorList>
            <person name="Butler K."/>
        </authorList>
    </citation>
    <scope>NUCLEOTIDE SEQUENCE [LARGE SCALE GENOMIC DNA]</scope>
    <source>
        <strain evidence="3 4">DSM 24669</strain>
    </source>
</reference>
<dbReference type="RefSeq" id="WP_048899973.1">
    <property type="nucleotide sequence ID" value="NZ_AP024852.1"/>
</dbReference>
<dbReference type="Pfam" id="PF00899">
    <property type="entry name" value="ThiF"/>
    <property type="match status" value="1"/>
</dbReference>
<dbReference type="NCBIfam" id="NF004281">
    <property type="entry name" value="PRK05690.1"/>
    <property type="match status" value="1"/>
</dbReference>
<evidence type="ECO:0000256" key="1">
    <source>
        <dbReference type="ARBA" id="ARBA00009919"/>
    </source>
</evidence>
<dbReference type="SUPFAM" id="SSF69572">
    <property type="entry name" value="Activating enzymes of the ubiquitin-like proteins"/>
    <property type="match status" value="1"/>
</dbReference>
<dbReference type="CDD" id="cd00757">
    <property type="entry name" value="ThiF_MoeB_HesA_family"/>
    <property type="match status" value="1"/>
</dbReference>
<dbReference type="PANTHER" id="PTHR10953:SF240">
    <property type="entry name" value="SULFUR CARRIER PROTEIN THIS ADENYLYLTRANSFERASE"/>
    <property type="match status" value="1"/>
</dbReference>
<dbReference type="AlphaFoldDB" id="A0A0J8V822"/>
<organism evidence="3 4">
    <name type="scientific">Photobacterium swingsii</name>
    <dbReference type="NCBI Taxonomy" id="680026"/>
    <lineage>
        <taxon>Bacteria</taxon>
        <taxon>Pseudomonadati</taxon>
        <taxon>Pseudomonadota</taxon>
        <taxon>Gammaproteobacteria</taxon>
        <taxon>Vibrionales</taxon>
        <taxon>Vibrionaceae</taxon>
        <taxon>Photobacterium</taxon>
    </lineage>
</organism>
<sequence>MLSDQEFLRYNRQIMLPEIGENGQTRLANAKVLMVGAGGLGSSAALYLAGAGIGTLVIADDDEVDSSNLQRQIIYRDRHQGLSKAEMAAEQVRALNPHIRVRAVKARLADQRLTMEVELADVVLDCSDNLPTRHAVNQACFKARKILIAGAAIRWQGQLMAFDFRHGSGPCYHCLFPYDPEAKSPAMNCSNSGIAGPVVGVVGTLQALETIKVLTGAGQVGFATLQQFDGLTMTWQKFNVAQDKCCPVCGTGEKHDNQ</sequence>
<dbReference type="InterPro" id="IPR035985">
    <property type="entry name" value="Ubiquitin-activating_enz"/>
</dbReference>
<dbReference type="GO" id="GO:0016779">
    <property type="term" value="F:nucleotidyltransferase activity"/>
    <property type="evidence" value="ECO:0007669"/>
    <property type="project" value="TreeGrafter"/>
</dbReference>
<dbReference type="GO" id="GO:0004792">
    <property type="term" value="F:thiosulfate-cyanide sulfurtransferase activity"/>
    <property type="evidence" value="ECO:0007669"/>
    <property type="project" value="TreeGrafter"/>
</dbReference>
<dbReference type="EMBL" id="PYLZ01000017">
    <property type="protein sequence ID" value="PSW20370.1"/>
    <property type="molecule type" value="Genomic_DNA"/>
</dbReference>